<name>A0A396BMF3_BACFG</name>
<protein>
    <recommendedName>
        <fullName evidence="2">BACON domain-containing protein</fullName>
    </recommendedName>
</protein>
<organism evidence="3 4">
    <name type="scientific">Bacteroides fragilis</name>
    <dbReference type="NCBI Taxonomy" id="817"/>
    <lineage>
        <taxon>Bacteria</taxon>
        <taxon>Pseudomonadati</taxon>
        <taxon>Bacteroidota</taxon>
        <taxon>Bacteroidia</taxon>
        <taxon>Bacteroidales</taxon>
        <taxon>Bacteroidaceae</taxon>
        <taxon>Bacteroides</taxon>
    </lineage>
</organism>
<dbReference type="Proteomes" id="UP000266644">
    <property type="component" value="Unassembled WGS sequence"/>
</dbReference>
<dbReference type="InterPro" id="IPR013783">
    <property type="entry name" value="Ig-like_fold"/>
</dbReference>
<dbReference type="Gene3D" id="2.60.40.10">
    <property type="entry name" value="Immunoglobulins"/>
    <property type="match status" value="2"/>
</dbReference>
<feature type="compositionally biased region" description="Polar residues" evidence="1">
    <location>
        <begin position="9"/>
        <end position="38"/>
    </location>
</feature>
<sequence>MQKDFITVTPDSGGSGSTTVTVAASANQTESTRSTSLSVAGGGMTRTVGASQAAGVVTWNYYFSVTPTSLSFVAGGETKSVTVTSYRKKVINGVETSTQENVPWTVTGSSGFNVADTRVVSEPNPNNNSRTGTATYKQDGTNKTVTVDLAQAAPKINTLRIEITTPGSTESQVYMFNKGGEPTYPPSAYQPVSSGTKNYVEIKWNNIRGLEVFDPNTKSKVFIHAGDVPLIIMKRERGDLWAFNQTNFRLEDTNQTKFCSN</sequence>
<accession>A0A396BMF3</accession>
<evidence type="ECO:0000259" key="2">
    <source>
        <dbReference type="Pfam" id="PF13004"/>
    </source>
</evidence>
<feature type="domain" description="BACON" evidence="2">
    <location>
        <begin position="3"/>
        <end position="53"/>
    </location>
</feature>
<evidence type="ECO:0000256" key="1">
    <source>
        <dbReference type="SAM" id="MobiDB-lite"/>
    </source>
</evidence>
<proteinExistence type="predicted"/>
<dbReference type="Pfam" id="PF13004">
    <property type="entry name" value="BACON"/>
    <property type="match status" value="1"/>
</dbReference>
<dbReference type="AlphaFoldDB" id="A0A396BMF3"/>
<evidence type="ECO:0000313" key="3">
    <source>
        <dbReference type="EMBL" id="RHH06614.1"/>
    </source>
</evidence>
<evidence type="ECO:0000313" key="4">
    <source>
        <dbReference type="Proteomes" id="UP000266644"/>
    </source>
</evidence>
<feature type="region of interest" description="Disordered" evidence="1">
    <location>
        <begin position="1"/>
        <end position="40"/>
    </location>
</feature>
<dbReference type="InterPro" id="IPR024361">
    <property type="entry name" value="BACON"/>
</dbReference>
<comment type="caution">
    <text evidence="3">The sequence shown here is derived from an EMBL/GenBank/DDBJ whole genome shotgun (WGS) entry which is preliminary data.</text>
</comment>
<gene>
    <name evidence="3" type="ORF">DW228_21010</name>
</gene>
<reference evidence="3 4" key="1">
    <citation type="submission" date="2018-08" db="EMBL/GenBank/DDBJ databases">
        <title>A genome reference for cultivated species of the human gut microbiota.</title>
        <authorList>
            <person name="Zou Y."/>
            <person name="Xue W."/>
            <person name="Luo G."/>
        </authorList>
    </citation>
    <scope>NUCLEOTIDE SEQUENCE [LARGE SCALE GENOMIC DNA]</scope>
    <source>
        <strain evidence="3 4">AM18-6</strain>
    </source>
</reference>
<dbReference type="RefSeq" id="WP_032542279.1">
    <property type="nucleotide sequence ID" value="NZ_CABJEQ010000011.1"/>
</dbReference>
<dbReference type="EMBL" id="QRJE01000041">
    <property type="protein sequence ID" value="RHH06614.1"/>
    <property type="molecule type" value="Genomic_DNA"/>
</dbReference>